<dbReference type="Pfam" id="PF17900">
    <property type="entry name" value="Peptidase_M1_N"/>
    <property type="match status" value="1"/>
</dbReference>
<protein>
    <recommendedName>
        <fullName evidence="10">Aminopeptidase</fullName>
        <ecNumber evidence="10">3.4.11.-</ecNumber>
    </recommendedName>
</protein>
<dbReference type="InterPro" id="IPR042097">
    <property type="entry name" value="Aminopeptidase_N-like_N_sf"/>
</dbReference>
<dbReference type="InterPro" id="IPR050344">
    <property type="entry name" value="Peptidase_M1_aminopeptidases"/>
</dbReference>
<dbReference type="InterPro" id="IPR014782">
    <property type="entry name" value="Peptidase_M1_dom"/>
</dbReference>
<evidence type="ECO:0000256" key="6">
    <source>
        <dbReference type="ARBA" id="ARBA00022801"/>
    </source>
</evidence>
<keyword evidence="5 10" id="KW-0479">Metal-binding</keyword>
<dbReference type="Gene3D" id="2.60.40.1730">
    <property type="entry name" value="tricorn interacting facor f3 domain"/>
    <property type="match status" value="1"/>
</dbReference>
<keyword evidence="7 10" id="KW-0862">Zinc</keyword>
<evidence type="ECO:0000256" key="4">
    <source>
        <dbReference type="ARBA" id="ARBA00022670"/>
    </source>
</evidence>
<dbReference type="Pfam" id="PF01433">
    <property type="entry name" value="Peptidase_M1"/>
    <property type="match status" value="1"/>
</dbReference>
<dbReference type="Pfam" id="PF11838">
    <property type="entry name" value="ERAP1_C"/>
    <property type="match status" value="1"/>
</dbReference>
<proteinExistence type="inferred from homology"/>
<dbReference type="PANTHER" id="PTHR11533">
    <property type="entry name" value="PROTEASE M1 ZINC METALLOPROTEASE"/>
    <property type="match status" value="1"/>
</dbReference>
<dbReference type="CDD" id="cd09601">
    <property type="entry name" value="M1_APN-Q_like"/>
    <property type="match status" value="1"/>
</dbReference>
<keyword evidence="4 10" id="KW-0645">Protease</keyword>
<dbReference type="Gene3D" id="1.10.390.10">
    <property type="entry name" value="Neutral Protease Domain 2"/>
    <property type="match status" value="1"/>
</dbReference>
<evidence type="ECO:0000256" key="2">
    <source>
        <dbReference type="ARBA" id="ARBA00010136"/>
    </source>
</evidence>
<reference evidence="14 15" key="1">
    <citation type="journal article" date="2023" name="Plants (Basel)">
        <title>Bridging the Gap: Combining Genomics and Transcriptomics Approaches to Understand Stylosanthes scabra, an Orphan Legume from the Brazilian Caatinga.</title>
        <authorList>
            <person name="Ferreira-Neto J.R.C."/>
            <person name="da Silva M.D."/>
            <person name="Binneck E."/>
            <person name="de Melo N.F."/>
            <person name="da Silva R.H."/>
            <person name="de Melo A.L.T.M."/>
            <person name="Pandolfi V."/>
            <person name="Bustamante F.O."/>
            <person name="Brasileiro-Vidal A.C."/>
            <person name="Benko-Iseppon A.M."/>
        </authorList>
    </citation>
    <scope>NUCLEOTIDE SEQUENCE [LARGE SCALE GENOMIC DNA]</scope>
    <source>
        <tissue evidence="14">Leaves</tissue>
    </source>
</reference>
<keyword evidence="8" id="KW-0256">Endoplasmic reticulum</keyword>
<gene>
    <name evidence="14" type="primary">APM1_2</name>
    <name evidence="14" type="ORF">PIB30_025804</name>
</gene>
<evidence type="ECO:0000313" key="15">
    <source>
        <dbReference type="Proteomes" id="UP001341840"/>
    </source>
</evidence>
<keyword evidence="8" id="KW-0492">Microsome</keyword>
<evidence type="ECO:0000259" key="13">
    <source>
        <dbReference type="Pfam" id="PF17900"/>
    </source>
</evidence>
<organism evidence="14 15">
    <name type="scientific">Stylosanthes scabra</name>
    <dbReference type="NCBI Taxonomy" id="79078"/>
    <lineage>
        <taxon>Eukaryota</taxon>
        <taxon>Viridiplantae</taxon>
        <taxon>Streptophyta</taxon>
        <taxon>Embryophyta</taxon>
        <taxon>Tracheophyta</taxon>
        <taxon>Spermatophyta</taxon>
        <taxon>Magnoliopsida</taxon>
        <taxon>eudicotyledons</taxon>
        <taxon>Gunneridae</taxon>
        <taxon>Pentapetalae</taxon>
        <taxon>rosids</taxon>
        <taxon>fabids</taxon>
        <taxon>Fabales</taxon>
        <taxon>Fabaceae</taxon>
        <taxon>Papilionoideae</taxon>
        <taxon>50 kb inversion clade</taxon>
        <taxon>dalbergioids sensu lato</taxon>
        <taxon>Dalbergieae</taxon>
        <taxon>Pterocarpus clade</taxon>
        <taxon>Stylosanthes</taxon>
    </lineage>
</organism>
<dbReference type="SUPFAM" id="SSF63737">
    <property type="entry name" value="Leukotriene A4 hydrolase N-terminal domain"/>
    <property type="match status" value="1"/>
</dbReference>
<evidence type="ECO:0000259" key="12">
    <source>
        <dbReference type="Pfam" id="PF11838"/>
    </source>
</evidence>
<accession>A0ABU6T9V5</accession>
<evidence type="ECO:0000256" key="5">
    <source>
        <dbReference type="ARBA" id="ARBA00022723"/>
    </source>
</evidence>
<evidence type="ECO:0000256" key="9">
    <source>
        <dbReference type="ARBA" id="ARBA00023049"/>
    </source>
</evidence>
<sequence>MDQFKGQPRLPEFAVPKRYDIRLKPDLTSCRFAGSVSIDLDIVAATSFIVLNAAELTFDSGAVSFTHRDSSKVIKPSRVELFEADEILVLEFPEAIPIGLGVLAIQFEGTLNDRMKGFYRSVYEHNGEKKNMAVTQFEPADARRCFPCWDEPACKATFKITLDVPSELVALSNMPVVEEKVDGNLKTVSYQESPIMSTYLVAVVVGLFDYVEDHTSDGVKVRVYCQVGKANQGKFALHVAVRTLELYKDYFETPYPLPKMDMIAIPDFAAGAMENYGLVTYRETALLFDEQNSAAVNKQRVATVVGHELAHQWFGNLVTMEWWTDLWLNEGFATWVSYLATDNLFPEWKIWSQFLNESTEGLRLDGLAESHPIEVEVNHAGEIDEIFDSISYRKGASVIRMLQSYLGAEKFQRSLASYIKKHAYSNAKTVDLWDALEGGSGEPVNKLMSSWTKQMGYPVVSVKVNDQKLEFNQSQFLSSGAKGDGHWVVPVTLCFGSYDVRKNFLLETKSEALKVEELVGSQIAGDQVANSWIKVNVDQTGFYRVKYDEPLAARLRYAIDKQLLSTADRYGILDDLFALCMARQESLTSLINLMGAYRGEVEYIVLSNLISVSYKIRRIAADAVPDLVDYFKQFFINLFQYTAERLGWDPKPGESHLDAMLRGEILTAAYVAVMQQASKSNRSGYESLLKVYRETDLSQEKIRILGSLSDTPDPDLVLEVLNFMLSPEVRSQDAIMGLPTSPEGREVAWEWLKENWERLLKTYGSGFLITRFVSSVVSPFASLEKVKEVEEFFASHGTQSIARTLKQSLERVNINANWVQSVKDEKSLAAAVKELAQRKY</sequence>
<dbReference type="Proteomes" id="UP001341840">
    <property type="component" value="Unassembled WGS sequence"/>
</dbReference>
<keyword evidence="3 10" id="KW-0031">Aminopeptidase</keyword>
<dbReference type="SUPFAM" id="SSF55486">
    <property type="entry name" value="Metalloproteases ('zincins'), catalytic domain"/>
    <property type="match status" value="1"/>
</dbReference>
<dbReference type="InterPro" id="IPR027268">
    <property type="entry name" value="Peptidase_M4/M1_CTD_sf"/>
</dbReference>
<comment type="similarity">
    <text evidence="2 10">Belongs to the peptidase M1 family.</text>
</comment>
<evidence type="ECO:0000256" key="7">
    <source>
        <dbReference type="ARBA" id="ARBA00022833"/>
    </source>
</evidence>
<dbReference type="EC" id="3.4.11.-" evidence="10"/>
<feature type="domain" description="ERAP1-like C-terminal" evidence="12">
    <location>
        <begin position="669"/>
        <end position="813"/>
    </location>
</feature>
<evidence type="ECO:0000256" key="8">
    <source>
        <dbReference type="ARBA" id="ARBA00022848"/>
    </source>
</evidence>
<dbReference type="InterPro" id="IPR045357">
    <property type="entry name" value="Aminopeptidase_N-like_N"/>
</dbReference>
<dbReference type="Gene3D" id="1.25.50.20">
    <property type="match status" value="2"/>
</dbReference>
<dbReference type="Gene3D" id="2.60.40.1910">
    <property type="match status" value="1"/>
</dbReference>
<evidence type="ECO:0000256" key="1">
    <source>
        <dbReference type="ARBA" id="ARBA00004174"/>
    </source>
</evidence>
<feature type="domain" description="Aminopeptidase N-like N-terminal" evidence="13">
    <location>
        <begin position="15"/>
        <end position="200"/>
    </location>
</feature>
<dbReference type="PANTHER" id="PTHR11533:SF174">
    <property type="entry name" value="PUROMYCIN-SENSITIVE AMINOPEPTIDASE-RELATED"/>
    <property type="match status" value="1"/>
</dbReference>
<comment type="caution">
    <text evidence="14">The sequence shown here is derived from an EMBL/GenBank/DDBJ whole genome shotgun (WGS) entry which is preliminary data.</text>
</comment>
<dbReference type="InterPro" id="IPR001930">
    <property type="entry name" value="Peptidase_M1"/>
</dbReference>
<name>A0ABU6T9V5_9FABA</name>
<evidence type="ECO:0000313" key="14">
    <source>
        <dbReference type="EMBL" id="MED6145500.1"/>
    </source>
</evidence>
<comment type="cofactor">
    <cofactor evidence="10">
        <name>Zn(2+)</name>
        <dbReference type="ChEBI" id="CHEBI:29105"/>
    </cofactor>
    <text evidence="10">Binds 1 zinc ion per subunit.</text>
</comment>
<dbReference type="PRINTS" id="PR00756">
    <property type="entry name" value="ALADIPTASE"/>
</dbReference>
<comment type="subcellular location">
    <subcellularLocation>
        <location evidence="1">Microsome membrane</location>
        <topology evidence="1">Peripheral membrane protein</topology>
    </subcellularLocation>
</comment>
<keyword evidence="6 10" id="KW-0378">Hydrolase</keyword>
<evidence type="ECO:0000259" key="11">
    <source>
        <dbReference type="Pfam" id="PF01433"/>
    </source>
</evidence>
<dbReference type="EMBL" id="JASCZI010090716">
    <property type="protein sequence ID" value="MED6145500.1"/>
    <property type="molecule type" value="Genomic_DNA"/>
</dbReference>
<dbReference type="InterPro" id="IPR024571">
    <property type="entry name" value="ERAP1-like_C_dom"/>
</dbReference>
<keyword evidence="9 10" id="KW-0482">Metalloprotease</keyword>
<keyword evidence="15" id="KW-1185">Reference proteome</keyword>
<feature type="domain" description="Peptidase M1 membrane alanine aminopeptidase" evidence="11">
    <location>
        <begin position="235"/>
        <end position="451"/>
    </location>
</feature>
<evidence type="ECO:0000256" key="3">
    <source>
        <dbReference type="ARBA" id="ARBA00022438"/>
    </source>
</evidence>
<evidence type="ECO:0000256" key="10">
    <source>
        <dbReference type="RuleBase" id="RU364040"/>
    </source>
</evidence>
<dbReference type="InterPro" id="IPR034016">
    <property type="entry name" value="M1_APN-typ"/>
</dbReference>